<dbReference type="AlphaFoldDB" id="A0A1S8WII7"/>
<dbReference type="Proteomes" id="UP000243686">
    <property type="component" value="Unassembled WGS sequence"/>
</dbReference>
<reference evidence="3 4" key="1">
    <citation type="submission" date="2015-03" db="EMBL/GenBank/DDBJ databases">
        <title>Draft genome of the nematode, Opisthorchis viverrini.</title>
        <authorList>
            <person name="Mitreva M."/>
        </authorList>
    </citation>
    <scope>NUCLEOTIDE SEQUENCE [LARGE SCALE GENOMIC DNA]</scope>
    <source>
        <strain evidence="3">Khon Kaen</strain>
    </source>
</reference>
<dbReference type="GO" id="GO:0005829">
    <property type="term" value="C:cytosol"/>
    <property type="evidence" value="ECO:0007669"/>
    <property type="project" value="TreeGrafter"/>
</dbReference>
<sequence length="618" mass="68968">MDSAIEEITTMIEKLSCTSGDLTDYECLVAMVVNMKPSNLRKVIHNCDIMRLFMGMNLHEAYVPLCCHKKLTYRKFMELALRLASTLFSVVPLAELLDKHLSEVLQALSSDKDELVEFVLQKLKDGVCEPEFTVCSIPDELLQNAVRLLVHENLAVYKATTKFLVEVVARDPVAFDNLFGSKMASSFKELCTSSSNKLRVAEMLVSVAAQNPAYISKLESSGLLWLLPEGLLDKDPLTNLNFVELAKSLTVLPEGYSWLKYRGLLDQLSVRLCQLNEDPFGHLLMPGECVVQSMFSAFVKANLLVYILNRITDFYAPNITSGFSAIFEFTPSVREHIVLLVLSTDFSEGYLAFFGCVAREHPVVWIPVDKCSALVSVLSSAIESSDQRISLAAMESVGHIASSTVGRKLLRTHLAPTGRLKLLLVKLGRFVQNSETFILLRSVDCVADFLARPSVLFDTLEAEEQAQISLEWAAVIGQPEDSNHAGIESRRSAKILLKRLTTLATNPFPDMRLAALRTIRSMATQPWGVRLFLDQPGCMEYLLNRNTEVGLSEASQLMQTKYDIVENILTTMDFYKTCEVPEFHVHLRPDQLACLKLYVKEGVWGAQNAQATIAMQSG</sequence>
<comment type="similarity">
    <text evidence="1">Belongs to the proteasome subunit S5B/HSM3 family.</text>
</comment>
<dbReference type="Pfam" id="PF10508">
    <property type="entry name" value="Proteasom_PSMB"/>
    <property type="match status" value="2"/>
</dbReference>
<dbReference type="SUPFAM" id="SSF48371">
    <property type="entry name" value="ARM repeat"/>
    <property type="match status" value="1"/>
</dbReference>
<keyword evidence="4" id="KW-1185">Reference proteome</keyword>
<accession>A0A1S8WII7</accession>
<gene>
    <name evidence="3" type="ORF">X801_09940</name>
</gene>
<dbReference type="PANTHER" id="PTHR13554:SF10">
    <property type="entry name" value="26S PROTEASOME NON-ATPASE REGULATORY SUBUNIT 5"/>
    <property type="match status" value="1"/>
</dbReference>
<dbReference type="EMBL" id="KV906757">
    <property type="protein sequence ID" value="OON14270.1"/>
    <property type="molecule type" value="Genomic_DNA"/>
</dbReference>
<evidence type="ECO:0000313" key="4">
    <source>
        <dbReference type="Proteomes" id="UP000243686"/>
    </source>
</evidence>
<dbReference type="InterPro" id="IPR016024">
    <property type="entry name" value="ARM-type_fold"/>
</dbReference>
<dbReference type="PANTHER" id="PTHR13554">
    <property type="entry name" value="26S PROTEASOME NON-ATPASE REGULATORY SUBUNIT 5-RELATED"/>
    <property type="match status" value="1"/>
</dbReference>
<protein>
    <recommendedName>
        <fullName evidence="2">26S proteasome non-ATPase regulatory subunit 5</fullName>
    </recommendedName>
</protein>
<evidence type="ECO:0000256" key="1">
    <source>
        <dbReference type="ARBA" id="ARBA00006823"/>
    </source>
</evidence>
<evidence type="ECO:0000313" key="3">
    <source>
        <dbReference type="EMBL" id="OON14270.1"/>
    </source>
</evidence>
<evidence type="ECO:0000256" key="2">
    <source>
        <dbReference type="ARBA" id="ARBA00014933"/>
    </source>
</evidence>
<proteinExistence type="inferred from homology"/>
<name>A0A1S8WII7_OPIVI</name>
<dbReference type="GO" id="GO:0043248">
    <property type="term" value="P:proteasome assembly"/>
    <property type="evidence" value="ECO:0007669"/>
    <property type="project" value="InterPro"/>
</dbReference>
<organism evidence="3 4">
    <name type="scientific">Opisthorchis viverrini</name>
    <name type="common">Southeast Asian liver fluke</name>
    <dbReference type="NCBI Taxonomy" id="6198"/>
    <lineage>
        <taxon>Eukaryota</taxon>
        <taxon>Metazoa</taxon>
        <taxon>Spiralia</taxon>
        <taxon>Lophotrochozoa</taxon>
        <taxon>Platyhelminthes</taxon>
        <taxon>Trematoda</taxon>
        <taxon>Digenea</taxon>
        <taxon>Opisthorchiida</taxon>
        <taxon>Opisthorchiata</taxon>
        <taxon>Opisthorchiidae</taxon>
        <taxon>Opisthorchis</taxon>
    </lineage>
</organism>
<dbReference type="InterPro" id="IPR019538">
    <property type="entry name" value="PSMD5"/>
</dbReference>